<reference evidence="1 2" key="1">
    <citation type="submission" date="2021-12" db="EMBL/GenBank/DDBJ databases">
        <title>Discovery of the Pendulisporaceae a myxobacterial family with distinct sporulation behavior and unique specialized metabolism.</title>
        <authorList>
            <person name="Garcia R."/>
            <person name="Popoff A."/>
            <person name="Bader C.D."/>
            <person name="Loehr J."/>
            <person name="Walesch S."/>
            <person name="Walt C."/>
            <person name="Boldt J."/>
            <person name="Bunk B."/>
            <person name="Haeckl F.J.F.P.J."/>
            <person name="Gunesch A.P."/>
            <person name="Birkelbach J."/>
            <person name="Nuebel U."/>
            <person name="Pietschmann T."/>
            <person name="Bach T."/>
            <person name="Mueller R."/>
        </authorList>
    </citation>
    <scope>NUCLEOTIDE SEQUENCE [LARGE SCALE GENOMIC DNA]</scope>
    <source>
        <strain evidence="1 2">MSr12523</strain>
    </source>
</reference>
<dbReference type="EMBL" id="CP089982">
    <property type="protein sequence ID" value="WXA94586.1"/>
    <property type="molecule type" value="Genomic_DNA"/>
</dbReference>
<accession>A0ABZ2K7D1</accession>
<protein>
    <submittedName>
        <fullName evidence="1">Phage tail protein</fullName>
    </submittedName>
</protein>
<evidence type="ECO:0000313" key="1">
    <source>
        <dbReference type="EMBL" id="WXA94586.1"/>
    </source>
</evidence>
<evidence type="ECO:0000313" key="2">
    <source>
        <dbReference type="Proteomes" id="UP001379533"/>
    </source>
</evidence>
<proteinExistence type="predicted"/>
<dbReference type="RefSeq" id="WP_394845196.1">
    <property type="nucleotide sequence ID" value="NZ_CP089982.1"/>
</dbReference>
<gene>
    <name evidence="1" type="ORF">LZC95_50240</name>
</gene>
<sequence>MSESDFADRAVEEAPGWLQKPYGRRFLFALGVIKDAVLEGAKIAVKVRFPLLAPSDALDVIGRERGIDKGFYFSDSQYRKQLVNAFGYWRRQGTAAGLIQALGDAGYRNVQVYENYTGDGIDPSEWSWFYVQFLPPYPWTVEGVAVWDDNAIWDDDRAWVDPVPPSEAERVRSIIRKLKPSHAKPAGAAFLLSGQLWNAPERIWDAGLTWSGVVAQIDV</sequence>
<keyword evidence="2" id="KW-1185">Reference proteome</keyword>
<name>A0ABZ2K7D1_9BACT</name>
<organism evidence="1 2">
    <name type="scientific">Pendulispora brunnea</name>
    <dbReference type="NCBI Taxonomy" id="2905690"/>
    <lineage>
        <taxon>Bacteria</taxon>
        <taxon>Pseudomonadati</taxon>
        <taxon>Myxococcota</taxon>
        <taxon>Myxococcia</taxon>
        <taxon>Myxococcales</taxon>
        <taxon>Sorangiineae</taxon>
        <taxon>Pendulisporaceae</taxon>
        <taxon>Pendulispora</taxon>
    </lineage>
</organism>
<dbReference type="Proteomes" id="UP001379533">
    <property type="component" value="Chromosome"/>
</dbReference>